<gene>
    <name evidence="1" type="ORF">ABWT76_003295</name>
</gene>
<protein>
    <submittedName>
        <fullName evidence="1">Uncharacterized protein</fullName>
    </submittedName>
</protein>
<reference evidence="1" key="1">
    <citation type="submission" date="2024-07" db="EMBL/GenBank/DDBJ databases">
        <authorList>
            <person name="Kim Y.J."/>
            <person name="Jeong J.Y."/>
        </authorList>
    </citation>
    <scope>NUCLEOTIDE SEQUENCE</scope>
    <source>
        <strain evidence="1">GIHE-MW2</strain>
    </source>
</reference>
<name>A0AAU8J7H6_9CYAN</name>
<sequence length="86" mass="9526">MATIAQPISKLKITWPLLPDDFLLPDDPVENTDQPLIAAALRELLLDQPELIEDALVVSNFALCAGMGDRIISKAPDWMYLKPVEP</sequence>
<proteinExistence type="predicted"/>
<accession>A0AAU8J7H6</accession>
<evidence type="ECO:0000313" key="1">
    <source>
        <dbReference type="EMBL" id="XCM34675.1"/>
    </source>
</evidence>
<organism evidence="1">
    <name type="scientific">Planktothricoides raciborskii GIHE-MW2</name>
    <dbReference type="NCBI Taxonomy" id="2792601"/>
    <lineage>
        <taxon>Bacteria</taxon>
        <taxon>Bacillati</taxon>
        <taxon>Cyanobacteriota</taxon>
        <taxon>Cyanophyceae</taxon>
        <taxon>Oscillatoriophycideae</taxon>
        <taxon>Oscillatoriales</taxon>
        <taxon>Oscillatoriaceae</taxon>
        <taxon>Planktothricoides</taxon>
    </lineage>
</organism>
<dbReference type="EMBL" id="CP159837">
    <property type="protein sequence ID" value="XCM34675.1"/>
    <property type="molecule type" value="Genomic_DNA"/>
</dbReference>
<dbReference type="RefSeq" id="WP_313890691.1">
    <property type="nucleotide sequence ID" value="NZ_CP159837.1"/>
</dbReference>
<dbReference type="AlphaFoldDB" id="A0AAU8J7H6"/>